<comment type="caution">
    <text evidence="1">The sequence shown here is derived from an EMBL/GenBank/DDBJ whole genome shotgun (WGS) entry which is preliminary data.</text>
</comment>
<evidence type="ECO:0000313" key="2">
    <source>
        <dbReference type="Proteomes" id="UP001596052"/>
    </source>
</evidence>
<evidence type="ECO:0000313" key="1">
    <source>
        <dbReference type="EMBL" id="MFC5456815.1"/>
    </source>
</evidence>
<proteinExistence type="predicted"/>
<accession>A0ABW0KTI5</accession>
<name>A0ABW0KTI5_9BACT</name>
<keyword evidence="2" id="KW-1185">Reference proteome</keyword>
<organism evidence="1 2">
    <name type="scientific">Prosthecobacter fluviatilis</name>
    <dbReference type="NCBI Taxonomy" id="445931"/>
    <lineage>
        <taxon>Bacteria</taxon>
        <taxon>Pseudomonadati</taxon>
        <taxon>Verrucomicrobiota</taxon>
        <taxon>Verrucomicrobiia</taxon>
        <taxon>Verrucomicrobiales</taxon>
        <taxon>Verrucomicrobiaceae</taxon>
        <taxon>Prosthecobacter</taxon>
    </lineage>
</organism>
<gene>
    <name evidence="1" type="ORF">ACFQDI_18255</name>
</gene>
<dbReference type="Proteomes" id="UP001596052">
    <property type="component" value="Unassembled WGS sequence"/>
</dbReference>
<reference evidence="2" key="1">
    <citation type="journal article" date="2019" name="Int. J. Syst. Evol. Microbiol.">
        <title>The Global Catalogue of Microorganisms (GCM) 10K type strain sequencing project: providing services to taxonomists for standard genome sequencing and annotation.</title>
        <authorList>
            <consortium name="The Broad Institute Genomics Platform"/>
            <consortium name="The Broad Institute Genome Sequencing Center for Infectious Disease"/>
            <person name="Wu L."/>
            <person name="Ma J."/>
        </authorList>
    </citation>
    <scope>NUCLEOTIDE SEQUENCE [LARGE SCALE GENOMIC DNA]</scope>
    <source>
        <strain evidence="2">CGMCC 4.1469</strain>
    </source>
</reference>
<sequence>MNLIQNARELSEHWHATKVHWRDAKALEFEKTYLEPLPGLVTKTGAMINELENLLRKIRKDCEQLP</sequence>
<dbReference type="EMBL" id="JBHSMQ010000007">
    <property type="protein sequence ID" value="MFC5456815.1"/>
    <property type="molecule type" value="Genomic_DNA"/>
</dbReference>
<dbReference type="RefSeq" id="WP_377169450.1">
    <property type="nucleotide sequence ID" value="NZ_JBHSMQ010000007.1"/>
</dbReference>
<protein>
    <submittedName>
        <fullName evidence="1">Uncharacterized protein</fullName>
    </submittedName>
</protein>